<protein>
    <submittedName>
        <fullName evidence="2">Uncharacterized protein</fullName>
    </submittedName>
</protein>
<organism evidence="2 3">
    <name type="scientific">Vibrio albus</name>
    <dbReference type="NCBI Taxonomy" id="2200953"/>
    <lineage>
        <taxon>Bacteria</taxon>
        <taxon>Pseudomonadati</taxon>
        <taxon>Pseudomonadota</taxon>
        <taxon>Gammaproteobacteria</taxon>
        <taxon>Vibrionales</taxon>
        <taxon>Vibrionaceae</taxon>
        <taxon>Vibrio</taxon>
    </lineage>
</organism>
<proteinExistence type="predicted"/>
<gene>
    <name evidence="2" type="ORF">DI392_01830</name>
</gene>
<sequence>MKFFKFLIFGMALVIAILIAVLGVDTENSNIIETPPSSTESATTDNQPQESGKDSAQEGGVNVEVPVLSEKERAALPPFIQAMPLKPTVDDHNGNWFRDDLELYIAYKFPYSPKSRAAFIQVAKIMERMGTDAGQTGTSRQITLWRDEQLALKCFYDSGFNDDDLAELKNLVFNSEHMRDGYHTVVEKRADIPQRLADSIVIPEDGCDPIIWENEVALQEWSPAR</sequence>
<evidence type="ECO:0000313" key="2">
    <source>
        <dbReference type="EMBL" id="PWI35042.1"/>
    </source>
</evidence>
<keyword evidence="3" id="KW-1185">Reference proteome</keyword>
<reference evidence="2 3" key="1">
    <citation type="submission" date="2018-05" db="EMBL/GenBank/DDBJ databases">
        <title>Vibrio limimaris sp. nov., isolated from marine sediment.</title>
        <authorList>
            <person name="Li C.-M."/>
        </authorList>
    </citation>
    <scope>NUCLEOTIDE SEQUENCE [LARGE SCALE GENOMIC DNA]</scope>
    <source>
        <strain evidence="2 3">E4404</strain>
    </source>
</reference>
<name>A0A2U3BE61_9VIBR</name>
<comment type="caution">
    <text evidence="2">The sequence shown here is derived from an EMBL/GenBank/DDBJ whole genome shotgun (WGS) entry which is preliminary data.</text>
</comment>
<feature type="compositionally biased region" description="Low complexity" evidence="1">
    <location>
        <begin position="33"/>
        <end position="44"/>
    </location>
</feature>
<dbReference type="Proteomes" id="UP000245362">
    <property type="component" value="Unassembled WGS sequence"/>
</dbReference>
<accession>A0A2U3BE61</accession>
<dbReference type="EMBL" id="QFWT01000001">
    <property type="protein sequence ID" value="PWI35042.1"/>
    <property type="molecule type" value="Genomic_DNA"/>
</dbReference>
<dbReference type="AlphaFoldDB" id="A0A2U3BE61"/>
<dbReference type="OrthoDB" id="6397878at2"/>
<dbReference type="RefSeq" id="WP_109318194.1">
    <property type="nucleotide sequence ID" value="NZ_QFWT01000001.1"/>
</dbReference>
<evidence type="ECO:0000256" key="1">
    <source>
        <dbReference type="SAM" id="MobiDB-lite"/>
    </source>
</evidence>
<evidence type="ECO:0000313" key="3">
    <source>
        <dbReference type="Proteomes" id="UP000245362"/>
    </source>
</evidence>
<feature type="region of interest" description="Disordered" evidence="1">
    <location>
        <begin position="32"/>
        <end position="60"/>
    </location>
</feature>